<accession>A0A2N3G5C2</accession>
<feature type="transmembrane region" description="Helical" evidence="1">
    <location>
        <begin position="46"/>
        <end position="70"/>
    </location>
</feature>
<evidence type="ECO:0000313" key="3">
    <source>
        <dbReference type="Proteomes" id="UP000233654"/>
    </source>
</evidence>
<evidence type="ECO:0000313" key="2">
    <source>
        <dbReference type="EMBL" id="PKQ27920.1"/>
    </source>
</evidence>
<dbReference type="AlphaFoldDB" id="A0A2N3G5C2"/>
<protein>
    <submittedName>
        <fullName evidence="2">Uncharacterized protein</fullName>
    </submittedName>
</protein>
<gene>
    <name evidence="2" type="ORF">CVT63_05395</name>
</gene>
<proteinExistence type="predicted"/>
<sequence>MKGIENREAPGFLYGIEVARFDPDGQPGFGAQLQLLRQEPDVKAKLTTATLVIFGVFFLGMLAGAILGIFV</sequence>
<evidence type="ECO:0000256" key="1">
    <source>
        <dbReference type="SAM" id="Phobius"/>
    </source>
</evidence>
<reference evidence="2 3" key="1">
    <citation type="journal article" date="2017" name="ISME J.">
        <title>Potential for microbial H2 and metal transformations associated with novel bacteria and archaea in deep terrestrial subsurface sediments.</title>
        <authorList>
            <person name="Hernsdorf A.W."/>
            <person name="Amano Y."/>
            <person name="Miyakawa K."/>
            <person name="Ise K."/>
            <person name="Suzuki Y."/>
            <person name="Anantharaman K."/>
            <person name="Probst A."/>
            <person name="Burstein D."/>
            <person name="Thomas B.C."/>
            <person name="Banfield J.F."/>
        </authorList>
    </citation>
    <scope>NUCLEOTIDE SEQUENCE [LARGE SCALE GENOMIC DNA]</scope>
    <source>
        <strain evidence="2">HGW-Actinobacteria-3</strain>
    </source>
</reference>
<keyword evidence="1" id="KW-0472">Membrane</keyword>
<dbReference type="EMBL" id="PHEX01000043">
    <property type="protein sequence ID" value="PKQ27920.1"/>
    <property type="molecule type" value="Genomic_DNA"/>
</dbReference>
<organism evidence="2 3">
    <name type="scientific">Candidatus Anoxymicrobium japonicum</name>
    <dbReference type="NCBI Taxonomy" id="2013648"/>
    <lineage>
        <taxon>Bacteria</taxon>
        <taxon>Bacillati</taxon>
        <taxon>Actinomycetota</taxon>
        <taxon>Candidatus Geothermincolia</taxon>
        <taxon>Candidatus Geothermincolales</taxon>
        <taxon>Candidatus Anoxymicrobiaceae</taxon>
        <taxon>Candidatus Anoxymicrobium</taxon>
    </lineage>
</organism>
<name>A0A2N3G5C2_9ACTN</name>
<keyword evidence="1" id="KW-1133">Transmembrane helix</keyword>
<dbReference type="Proteomes" id="UP000233654">
    <property type="component" value="Unassembled WGS sequence"/>
</dbReference>
<keyword evidence="1" id="KW-0812">Transmembrane</keyword>
<comment type="caution">
    <text evidence="2">The sequence shown here is derived from an EMBL/GenBank/DDBJ whole genome shotgun (WGS) entry which is preliminary data.</text>
</comment>